<dbReference type="AlphaFoldDB" id="A0A7J7MN80"/>
<dbReference type="SUPFAM" id="SSF53474">
    <property type="entry name" value="alpha/beta-Hydrolases"/>
    <property type="match status" value="1"/>
</dbReference>
<feature type="domain" description="Fungal lipase-type" evidence="10">
    <location>
        <begin position="228"/>
        <end position="304"/>
    </location>
</feature>
<evidence type="ECO:0000256" key="1">
    <source>
        <dbReference type="ARBA" id="ARBA00004229"/>
    </source>
</evidence>
<dbReference type="GO" id="GO:0009507">
    <property type="term" value="C:chloroplast"/>
    <property type="evidence" value="ECO:0007669"/>
    <property type="project" value="UniProtKB-SubCell"/>
</dbReference>
<evidence type="ECO:0000256" key="2">
    <source>
        <dbReference type="ARBA" id="ARBA00010701"/>
    </source>
</evidence>
<dbReference type="EMBL" id="JACGCM010001337">
    <property type="protein sequence ID" value="KAF6156415.1"/>
    <property type="molecule type" value="Genomic_DNA"/>
</dbReference>
<keyword evidence="6" id="KW-0809">Transit peptide</keyword>
<name>A0A7J7MN80_9MAGN</name>
<comment type="subcellular location">
    <subcellularLocation>
        <location evidence="1">Plastid</location>
        <location evidence="1">Chloroplast</location>
    </subcellularLocation>
</comment>
<keyword evidence="8" id="KW-0443">Lipid metabolism</keyword>
<evidence type="ECO:0000259" key="10">
    <source>
        <dbReference type="Pfam" id="PF01764"/>
    </source>
</evidence>
<dbReference type="GO" id="GO:0016042">
    <property type="term" value="P:lipid catabolic process"/>
    <property type="evidence" value="ECO:0007669"/>
    <property type="project" value="UniProtKB-KW"/>
</dbReference>
<accession>A0A7J7MN80</accession>
<reference evidence="11 12" key="1">
    <citation type="journal article" date="2020" name="IScience">
        <title>Genome Sequencing of the Endangered Kingdonia uniflora (Circaeasteraceae, Ranunculales) Reveals Potential Mechanisms of Evolutionary Specialization.</title>
        <authorList>
            <person name="Sun Y."/>
            <person name="Deng T."/>
            <person name="Zhang A."/>
            <person name="Moore M.J."/>
            <person name="Landis J.B."/>
            <person name="Lin N."/>
            <person name="Zhang H."/>
            <person name="Zhang X."/>
            <person name="Huang J."/>
            <person name="Zhang X."/>
            <person name="Sun H."/>
            <person name="Wang H."/>
        </authorList>
    </citation>
    <scope>NUCLEOTIDE SEQUENCE [LARGE SCALE GENOMIC DNA]</scope>
    <source>
        <strain evidence="11">TB1705</strain>
        <tissue evidence="11">Leaf</tissue>
    </source>
</reference>
<evidence type="ECO:0000313" key="11">
    <source>
        <dbReference type="EMBL" id="KAF6156415.1"/>
    </source>
</evidence>
<evidence type="ECO:0000256" key="8">
    <source>
        <dbReference type="ARBA" id="ARBA00023098"/>
    </source>
</evidence>
<keyword evidence="5" id="KW-0378">Hydrolase</keyword>
<dbReference type="PANTHER" id="PTHR31403:SF13">
    <property type="entry name" value="ALPHA_BETA-HYDROLASES SUPERFAMILY PROTEIN"/>
    <property type="match status" value="1"/>
</dbReference>
<dbReference type="InterPro" id="IPR002921">
    <property type="entry name" value="Fungal_lipase-type"/>
</dbReference>
<comment type="similarity">
    <text evidence="2">Belongs to the AB hydrolase superfamily. Lipase family.</text>
</comment>
<proteinExistence type="inferred from homology"/>
<organism evidence="11 12">
    <name type="scientific">Kingdonia uniflora</name>
    <dbReference type="NCBI Taxonomy" id="39325"/>
    <lineage>
        <taxon>Eukaryota</taxon>
        <taxon>Viridiplantae</taxon>
        <taxon>Streptophyta</taxon>
        <taxon>Embryophyta</taxon>
        <taxon>Tracheophyta</taxon>
        <taxon>Spermatophyta</taxon>
        <taxon>Magnoliopsida</taxon>
        <taxon>Ranunculales</taxon>
        <taxon>Circaeasteraceae</taxon>
        <taxon>Kingdonia</taxon>
    </lineage>
</organism>
<dbReference type="PANTHER" id="PTHR31403">
    <property type="entry name" value="PHOSPHOLIPASE A1-IBETA2, CHLOROPLASTIC"/>
    <property type="match status" value="1"/>
</dbReference>
<feature type="region of interest" description="Disordered" evidence="9">
    <location>
        <begin position="213"/>
        <end position="232"/>
    </location>
</feature>
<dbReference type="InterPro" id="IPR029058">
    <property type="entry name" value="AB_hydrolase_fold"/>
</dbReference>
<comment type="caution">
    <text evidence="11">The sequence shown here is derived from an EMBL/GenBank/DDBJ whole genome shotgun (WGS) entry which is preliminary data.</text>
</comment>
<evidence type="ECO:0000256" key="9">
    <source>
        <dbReference type="SAM" id="MobiDB-lite"/>
    </source>
</evidence>
<dbReference type="Proteomes" id="UP000541444">
    <property type="component" value="Unassembled WGS sequence"/>
</dbReference>
<gene>
    <name evidence="11" type="ORF">GIB67_009073</name>
</gene>
<keyword evidence="4" id="KW-0934">Plastid</keyword>
<evidence type="ECO:0000256" key="7">
    <source>
        <dbReference type="ARBA" id="ARBA00022963"/>
    </source>
</evidence>
<evidence type="ECO:0000256" key="6">
    <source>
        <dbReference type="ARBA" id="ARBA00022946"/>
    </source>
</evidence>
<dbReference type="OrthoDB" id="426718at2759"/>
<evidence type="ECO:0000256" key="4">
    <source>
        <dbReference type="ARBA" id="ARBA00022640"/>
    </source>
</evidence>
<dbReference type="CDD" id="cd00519">
    <property type="entry name" value="Lipase_3"/>
    <property type="match status" value="1"/>
</dbReference>
<dbReference type="Pfam" id="PF01764">
    <property type="entry name" value="Lipase_3"/>
    <property type="match status" value="1"/>
</dbReference>
<keyword evidence="3" id="KW-0150">Chloroplast</keyword>
<evidence type="ECO:0000256" key="3">
    <source>
        <dbReference type="ARBA" id="ARBA00022528"/>
    </source>
</evidence>
<evidence type="ECO:0000256" key="5">
    <source>
        <dbReference type="ARBA" id="ARBA00022801"/>
    </source>
</evidence>
<dbReference type="GO" id="GO:0004620">
    <property type="term" value="F:phospholipase activity"/>
    <property type="evidence" value="ECO:0007669"/>
    <property type="project" value="TreeGrafter"/>
</dbReference>
<sequence>MNGRLLELHSVNDTRTIEPHNHNKHNYRLAKLLTHLDFKTQPSHTYLEIHAIKTSTPTTSPKEDISTKWREIHGSTDYENLIEPLQPWVRREIVKYGEFAQATYDAFDFDSFSNNSGSCKYNPHKLFDMLDQSRNGYKVTNYIYAMTHVDFPSWLLKSHCSWSKDSNWMGYVAVSDDDETRRIGWRDIVVAWRGTQTPSKWVEDVKFKLKPIDKDDDGDQANSPHKDENGEEVSLTITGHSLGAAIALLNAYEAAVTIPGLPISVISFAGPRVGNIAFRDKLNRLGVKVLRMVGKQDVVPKVPLGIEYLDEHVDPLHMHKFDLGSFHSLETYLHLIDGFLSSNSSFREDARRDVALVNKGSGMLVDELRIPESWNQDLNKGLRLNSYGRWVVASREPEDIPPYLINDAITIHNLGRVLNV</sequence>
<evidence type="ECO:0000313" key="12">
    <source>
        <dbReference type="Proteomes" id="UP000541444"/>
    </source>
</evidence>
<dbReference type="Gene3D" id="3.40.50.1820">
    <property type="entry name" value="alpha/beta hydrolase"/>
    <property type="match status" value="2"/>
</dbReference>
<protein>
    <recommendedName>
        <fullName evidence="10">Fungal lipase-type domain-containing protein</fullName>
    </recommendedName>
</protein>
<keyword evidence="7" id="KW-0442">Lipid degradation</keyword>
<keyword evidence="12" id="KW-1185">Reference proteome</keyword>